<evidence type="ECO:0000313" key="3">
    <source>
        <dbReference type="EMBL" id="CAF1227469.1"/>
    </source>
</evidence>
<feature type="non-terminal residue" evidence="3">
    <location>
        <position position="1"/>
    </location>
</feature>
<protein>
    <recommendedName>
        <fullName evidence="2">PDZ domain-containing protein</fullName>
    </recommendedName>
</protein>
<feature type="domain" description="PDZ" evidence="2">
    <location>
        <begin position="901"/>
        <end position="969"/>
    </location>
</feature>
<dbReference type="SUPFAM" id="SSF50156">
    <property type="entry name" value="PDZ domain-like"/>
    <property type="match status" value="1"/>
</dbReference>
<dbReference type="InterPro" id="IPR001478">
    <property type="entry name" value="PDZ"/>
</dbReference>
<dbReference type="InterPro" id="IPR041489">
    <property type="entry name" value="PDZ_6"/>
</dbReference>
<dbReference type="PROSITE" id="PS50106">
    <property type="entry name" value="PDZ"/>
    <property type="match status" value="1"/>
</dbReference>
<sequence length="996" mass="113433">IMIPDVEVIQSPTTPVDGLDRLDIDEDSNRNNINNNHDLNGDDSHRLHIHHVHHHDTQYSHISRNNNQRTLKPFQKSASFYRGSVIRIGEERNKQNSNVIICVPNFKGASHLNICHDTSTQRHSTTFKIPLPPTQDSCLAKTLDIRITQQSSLQDSDIVHQSSPITKRREPVTEISTIHNIFDKNIHQICSQDQSLLIEKLVNKNIHPSYPQTSSTIEKLVDQPLHSAYQQQETPAATTIQTLHDKDIQSHSSLCAIRSTNEKHAHKNIRSTSSVPAVSNMMTEKVSGRFVTSLRAISRAFKGGKQRRSTNIMTSSKQPEIPITLEGMSGILPDIEVIPPYLETSERMFCNQTSKISLAKQQQHQRSNFLCATAKQSLFRSNDSSFMSEPNKNIYDISSSHKVSVEERRNPDVNSDNISLEVDLPKLTAPKITFGRQRKDKKCSRKTFRIPTTSASSYETSTISKLVEKNIRSVQIAKNIDSSNLVTHRPLFDVQAMRPMTDSKKRRSSKYLAPENDHKRMSDDKPYNVTNKDVSNLVVTTSRTESEYSSTDRYSTITGIVQEFRGNRDVLLVNQTPQTSSQNYNASKTNLFNHCHEDWSQEKSVLSDTDEEKCIKVRNQFHGQTSMFQPNISVIRVGISPSGGRITPLNTTSGYSGDKQKSSQYTRKNQRVLSDQHINDNVPRSARDTARTWSVPSLETSNCYKSSHHKQQTDLSDSIQIDNGIKIDVCLRPLISVDIEQRNSYERENSNGVVCQQDSNDITVQHTIEQPGIYDEQYEVTYEVERTPSVLSQKDKSFSSYNKIKLQNENHLLSTTLYSIITEPYNPYSKIDHSNSSIFDRYSRINDSIPFVDGDSQDSIRNDANHKFIPIFSWIKSNWFNNISDEQDHSSCTKLQSRHCILRHSQSYNGMGIYVSSDIHTHRKYFIKYVEATSPGDKAGLQNNDYILKINGKQVENVDFNIVLQIIKNGIQNDNLEFCVVNGEIHSHFKYNENNN</sequence>
<name>A0A8S2EHL3_9BILA</name>
<feature type="region of interest" description="Disordered" evidence="1">
    <location>
        <begin position="643"/>
        <end position="668"/>
    </location>
</feature>
<dbReference type="EMBL" id="CAJNOK010015547">
    <property type="protein sequence ID" value="CAF1227469.1"/>
    <property type="molecule type" value="Genomic_DNA"/>
</dbReference>
<dbReference type="Pfam" id="PF17820">
    <property type="entry name" value="PDZ_6"/>
    <property type="match status" value="1"/>
</dbReference>
<dbReference type="Proteomes" id="UP000682733">
    <property type="component" value="Unassembled WGS sequence"/>
</dbReference>
<dbReference type="Proteomes" id="UP000677228">
    <property type="component" value="Unassembled WGS sequence"/>
</dbReference>
<dbReference type="EMBL" id="CAJOBA010037091">
    <property type="protein sequence ID" value="CAF4035540.1"/>
    <property type="molecule type" value="Genomic_DNA"/>
</dbReference>
<evidence type="ECO:0000313" key="4">
    <source>
        <dbReference type="EMBL" id="CAF4035540.1"/>
    </source>
</evidence>
<organism evidence="3 5">
    <name type="scientific">Didymodactylos carnosus</name>
    <dbReference type="NCBI Taxonomy" id="1234261"/>
    <lineage>
        <taxon>Eukaryota</taxon>
        <taxon>Metazoa</taxon>
        <taxon>Spiralia</taxon>
        <taxon>Gnathifera</taxon>
        <taxon>Rotifera</taxon>
        <taxon>Eurotatoria</taxon>
        <taxon>Bdelloidea</taxon>
        <taxon>Philodinida</taxon>
        <taxon>Philodinidae</taxon>
        <taxon>Didymodactylos</taxon>
    </lineage>
</organism>
<gene>
    <name evidence="3" type="ORF">OVA965_LOCUS25215</name>
    <name evidence="4" type="ORF">TMI583_LOCUS25942</name>
</gene>
<accession>A0A8S2EHL3</accession>
<comment type="caution">
    <text evidence="3">The sequence shown here is derived from an EMBL/GenBank/DDBJ whole genome shotgun (WGS) entry which is preliminary data.</text>
</comment>
<evidence type="ECO:0000313" key="5">
    <source>
        <dbReference type="Proteomes" id="UP000677228"/>
    </source>
</evidence>
<dbReference type="SMART" id="SM00228">
    <property type="entry name" value="PDZ"/>
    <property type="match status" value="1"/>
</dbReference>
<dbReference type="InterPro" id="IPR036034">
    <property type="entry name" value="PDZ_sf"/>
</dbReference>
<reference evidence="3" key="1">
    <citation type="submission" date="2021-02" db="EMBL/GenBank/DDBJ databases">
        <authorList>
            <person name="Nowell W R."/>
        </authorList>
    </citation>
    <scope>NUCLEOTIDE SEQUENCE</scope>
</reference>
<dbReference type="Gene3D" id="2.30.42.10">
    <property type="match status" value="1"/>
</dbReference>
<proteinExistence type="predicted"/>
<feature type="compositionally biased region" description="Basic and acidic residues" evidence="1">
    <location>
        <begin position="515"/>
        <end position="526"/>
    </location>
</feature>
<evidence type="ECO:0000256" key="1">
    <source>
        <dbReference type="SAM" id="MobiDB-lite"/>
    </source>
</evidence>
<evidence type="ECO:0000259" key="2">
    <source>
        <dbReference type="PROSITE" id="PS50106"/>
    </source>
</evidence>
<feature type="region of interest" description="Disordered" evidence="1">
    <location>
        <begin position="498"/>
        <end position="530"/>
    </location>
</feature>
<dbReference type="AlphaFoldDB" id="A0A8S2EHL3"/>